<dbReference type="GO" id="GO:0000156">
    <property type="term" value="F:phosphorelay response regulator activity"/>
    <property type="evidence" value="ECO:0007669"/>
    <property type="project" value="TreeGrafter"/>
</dbReference>
<dbReference type="PIRSF" id="PIRSF006171">
    <property type="entry name" value="RR_citrat_malat"/>
    <property type="match status" value="1"/>
</dbReference>
<dbReference type="SUPFAM" id="SSF52172">
    <property type="entry name" value="CheY-like"/>
    <property type="match status" value="1"/>
</dbReference>
<evidence type="ECO:0000313" key="14">
    <source>
        <dbReference type="Proteomes" id="UP000294546"/>
    </source>
</evidence>
<dbReference type="Proteomes" id="UP000294546">
    <property type="component" value="Unassembled WGS sequence"/>
</dbReference>
<organism evidence="13 14">
    <name type="scientific">Marinobacterium mangrovicola</name>
    <dbReference type="NCBI Taxonomy" id="1476959"/>
    <lineage>
        <taxon>Bacteria</taxon>
        <taxon>Pseudomonadati</taxon>
        <taxon>Pseudomonadota</taxon>
        <taxon>Gammaproteobacteria</taxon>
        <taxon>Oceanospirillales</taxon>
        <taxon>Oceanospirillaceae</taxon>
        <taxon>Marinobacterium</taxon>
    </lineage>
</organism>
<dbReference type="PANTHER" id="PTHR45526">
    <property type="entry name" value="TRANSCRIPTIONAL REGULATORY PROTEIN DPIA"/>
    <property type="match status" value="1"/>
</dbReference>
<feature type="modified residue" description="4-aspartylphosphate" evidence="10">
    <location>
        <position position="57"/>
    </location>
</feature>
<keyword evidence="8 9" id="KW-0804">Transcription</keyword>
<dbReference type="Gene3D" id="3.40.50.2300">
    <property type="match status" value="1"/>
</dbReference>
<feature type="domain" description="Response regulatory" evidence="12">
    <location>
        <begin position="6"/>
        <end position="122"/>
    </location>
</feature>
<reference evidence="13 14" key="1">
    <citation type="submission" date="2019-03" db="EMBL/GenBank/DDBJ databases">
        <title>Genomic Encyclopedia of Archaeal and Bacterial Type Strains, Phase II (KMG-II): from individual species to whole genera.</title>
        <authorList>
            <person name="Goeker M."/>
        </authorList>
    </citation>
    <scope>NUCLEOTIDE SEQUENCE [LARGE SCALE GENOMIC DNA]</scope>
    <source>
        <strain evidence="13 14">DSM 27697</strain>
    </source>
</reference>
<gene>
    <name evidence="13" type="ORF">CLV83_2308</name>
</gene>
<keyword evidence="6 9" id="KW-0238">DNA-binding</keyword>
<dbReference type="InterPro" id="IPR051271">
    <property type="entry name" value="2C-system_Tx_regulators"/>
</dbReference>
<evidence type="ECO:0000256" key="10">
    <source>
        <dbReference type="PROSITE-ProRule" id="PRU00169"/>
    </source>
</evidence>
<dbReference type="InterPro" id="IPR024187">
    <property type="entry name" value="Sig_transdc_resp-reg_cit/mal"/>
</dbReference>
<evidence type="ECO:0000256" key="1">
    <source>
        <dbReference type="ARBA" id="ARBA00004496"/>
    </source>
</evidence>
<protein>
    <recommendedName>
        <fullName evidence="9">Transcriptional regulatory protein</fullName>
    </recommendedName>
</protein>
<name>A0A4R1GJL0_9GAMM</name>
<dbReference type="PROSITE" id="PS50110">
    <property type="entry name" value="RESPONSE_REGULATORY"/>
    <property type="match status" value="1"/>
</dbReference>
<dbReference type="InterPro" id="IPR001789">
    <property type="entry name" value="Sig_transdc_resp-reg_receiver"/>
</dbReference>
<dbReference type="GO" id="GO:0005737">
    <property type="term" value="C:cytoplasm"/>
    <property type="evidence" value="ECO:0007669"/>
    <property type="project" value="UniProtKB-SubCell"/>
</dbReference>
<dbReference type="PANTHER" id="PTHR45526:SF1">
    <property type="entry name" value="TRANSCRIPTIONAL REGULATORY PROTEIN DCUR-RELATED"/>
    <property type="match status" value="1"/>
</dbReference>
<keyword evidence="14" id="KW-1185">Reference proteome</keyword>
<evidence type="ECO:0000256" key="11">
    <source>
        <dbReference type="SAM" id="MobiDB-lite"/>
    </source>
</evidence>
<dbReference type="CDD" id="cd19925">
    <property type="entry name" value="REC_citrate_TCS"/>
    <property type="match status" value="1"/>
</dbReference>
<keyword evidence="7 9" id="KW-0010">Activator</keyword>
<evidence type="ECO:0000256" key="5">
    <source>
        <dbReference type="ARBA" id="ARBA00023015"/>
    </source>
</evidence>
<keyword evidence="2 9" id="KW-0963">Cytoplasm</keyword>
<sequence length="240" mass="26656">MTTPVGIVIAEDDPQIAEIQRRFVERVPGFEVRGIAHTTRDARELIEVLQPNLVLLDIQFPDGSGLDLLREIRASASPTDVILVTAAKEVDSLTEALRCGVFDYILKPLVFERLEQALQNFNAHLDKLKALQSLSQQSVDGLLPRHGSATPQPSSQPTRKRLPKGIDTLTLDKVRTTLVNSDESLSAEQVGERIGSSRTTARRYLEYLVSEQELEADVNYGSIGRPERRYRAAPTIKSAE</sequence>
<dbReference type="Pfam" id="PF20714">
    <property type="entry name" value="HTH_64"/>
    <property type="match status" value="1"/>
</dbReference>
<keyword evidence="4 9" id="KW-0902">Two-component regulatory system</keyword>
<accession>A0A4R1GJL0</accession>
<dbReference type="GO" id="GO:0003700">
    <property type="term" value="F:DNA-binding transcription factor activity"/>
    <property type="evidence" value="ECO:0007669"/>
    <property type="project" value="InterPro"/>
</dbReference>
<dbReference type="EMBL" id="SMFU01000008">
    <property type="protein sequence ID" value="TCK07441.1"/>
    <property type="molecule type" value="Genomic_DNA"/>
</dbReference>
<evidence type="ECO:0000256" key="9">
    <source>
        <dbReference type="PIRNR" id="PIRNR006171"/>
    </source>
</evidence>
<comment type="subcellular location">
    <subcellularLocation>
        <location evidence="1 9">Cytoplasm</location>
    </subcellularLocation>
</comment>
<evidence type="ECO:0000256" key="7">
    <source>
        <dbReference type="ARBA" id="ARBA00023159"/>
    </source>
</evidence>
<evidence type="ECO:0000313" key="13">
    <source>
        <dbReference type="EMBL" id="TCK07441.1"/>
    </source>
</evidence>
<feature type="region of interest" description="Disordered" evidence="11">
    <location>
        <begin position="141"/>
        <end position="165"/>
    </location>
</feature>
<comment type="caution">
    <text evidence="13">The sequence shown here is derived from an EMBL/GenBank/DDBJ whole genome shotgun (WGS) entry which is preliminary data.</text>
</comment>
<evidence type="ECO:0000256" key="2">
    <source>
        <dbReference type="ARBA" id="ARBA00022490"/>
    </source>
</evidence>
<dbReference type="InterPro" id="IPR011006">
    <property type="entry name" value="CheY-like_superfamily"/>
</dbReference>
<evidence type="ECO:0000256" key="3">
    <source>
        <dbReference type="ARBA" id="ARBA00022553"/>
    </source>
</evidence>
<dbReference type="SMART" id="SM00448">
    <property type="entry name" value="REC"/>
    <property type="match status" value="1"/>
</dbReference>
<proteinExistence type="predicted"/>
<dbReference type="Pfam" id="PF00072">
    <property type="entry name" value="Response_reg"/>
    <property type="match status" value="1"/>
</dbReference>
<dbReference type="OrthoDB" id="9802426at2"/>
<evidence type="ECO:0000259" key="12">
    <source>
        <dbReference type="PROSITE" id="PS50110"/>
    </source>
</evidence>
<dbReference type="InterPro" id="IPR048714">
    <property type="entry name" value="DpiA-like_HTH"/>
</dbReference>
<dbReference type="GO" id="GO:0003677">
    <property type="term" value="F:DNA binding"/>
    <property type="evidence" value="ECO:0007669"/>
    <property type="project" value="UniProtKB-KW"/>
</dbReference>
<keyword evidence="3 10" id="KW-0597">Phosphoprotein</keyword>
<evidence type="ECO:0000256" key="4">
    <source>
        <dbReference type="ARBA" id="ARBA00023012"/>
    </source>
</evidence>
<dbReference type="AlphaFoldDB" id="A0A4R1GJL0"/>
<keyword evidence="5 9" id="KW-0805">Transcription regulation</keyword>
<dbReference type="RefSeq" id="WP_132292063.1">
    <property type="nucleotide sequence ID" value="NZ_SMFU01000008.1"/>
</dbReference>
<evidence type="ECO:0000256" key="6">
    <source>
        <dbReference type="ARBA" id="ARBA00023125"/>
    </source>
</evidence>
<evidence type="ECO:0000256" key="8">
    <source>
        <dbReference type="ARBA" id="ARBA00023163"/>
    </source>
</evidence>